<keyword evidence="4" id="KW-0378">Hydrolase</keyword>
<dbReference type="RefSeq" id="WP_209895293.1">
    <property type="nucleotide sequence ID" value="NZ_JAGGMR010000001.1"/>
</dbReference>
<gene>
    <name evidence="4" type="ORF">BJ987_005354</name>
</gene>
<evidence type="ECO:0000313" key="4">
    <source>
        <dbReference type="EMBL" id="MBP2192453.1"/>
    </source>
</evidence>
<dbReference type="Pfam" id="PF01557">
    <property type="entry name" value="FAA_hydrolase"/>
    <property type="match status" value="1"/>
</dbReference>
<comment type="similarity">
    <text evidence="1">Belongs to the FAH family.</text>
</comment>
<proteinExistence type="inferred from homology"/>
<evidence type="ECO:0000256" key="1">
    <source>
        <dbReference type="ARBA" id="ARBA00010211"/>
    </source>
</evidence>
<accession>A0ABS4QL69</accession>
<dbReference type="PANTHER" id="PTHR42796">
    <property type="entry name" value="FUMARYLACETOACETATE HYDROLASE DOMAIN-CONTAINING PROTEIN 2A-RELATED"/>
    <property type="match status" value="1"/>
</dbReference>
<dbReference type="EC" id="3.7.1.5" evidence="4"/>
<organism evidence="4 5">
    <name type="scientific">Nocardia goodfellowii</name>
    <dbReference type="NCBI Taxonomy" id="882446"/>
    <lineage>
        <taxon>Bacteria</taxon>
        <taxon>Bacillati</taxon>
        <taxon>Actinomycetota</taxon>
        <taxon>Actinomycetes</taxon>
        <taxon>Mycobacteriales</taxon>
        <taxon>Nocardiaceae</taxon>
        <taxon>Nocardia</taxon>
    </lineage>
</organism>
<reference evidence="4 5" key="1">
    <citation type="submission" date="2021-03" db="EMBL/GenBank/DDBJ databases">
        <title>Sequencing the genomes of 1000 actinobacteria strains.</title>
        <authorList>
            <person name="Klenk H.-P."/>
        </authorList>
    </citation>
    <scope>NUCLEOTIDE SEQUENCE [LARGE SCALE GENOMIC DNA]</scope>
    <source>
        <strain evidence="4 5">DSM 45516</strain>
    </source>
</reference>
<name>A0ABS4QL69_9NOCA</name>
<protein>
    <submittedName>
        <fullName evidence="4">Acylpyruvate hydrolase</fullName>
        <ecNumber evidence="4">3.7.1.5</ecNumber>
    </submittedName>
</protein>
<dbReference type="InterPro" id="IPR051121">
    <property type="entry name" value="FAH"/>
</dbReference>
<feature type="domain" description="Fumarylacetoacetase-like C-terminal" evidence="3">
    <location>
        <begin position="67"/>
        <end position="271"/>
    </location>
</feature>
<dbReference type="SUPFAM" id="SSF56529">
    <property type="entry name" value="FAH"/>
    <property type="match status" value="1"/>
</dbReference>
<dbReference type="GO" id="GO:0047621">
    <property type="term" value="F:acylpyruvate hydrolase activity"/>
    <property type="evidence" value="ECO:0007669"/>
    <property type="project" value="UniProtKB-EC"/>
</dbReference>
<sequence length="277" mass="30039">MTYATYEHDGRRHVGELRGSSLVPLAGMTELGAGTTPELLRAAVRDTTAAVSVTEARILPVVPRPGKVFCVGLNYREHVTESRRELPTYPVLFPKFADSLLGGFDDIVLPPESAQVDYEGELVVVIGRSGRRIPEEDALDHVLGYSVANDVTMRDYQYKTHQWMQGKAWDASTPVGPYLVPPDTVDLAEAGIRTVLNGAKVQESDLSMLIFSIPRLIATISTFTALAPGDLILTGTPGGVGYRRDPQVFLTDGDTISVEIDGVGAIRNTVRTTESRA</sequence>
<dbReference type="EMBL" id="JAGGMR010000001">
    <property type="protein sequence ID" value="MBP2192453.1"/>
    <property type="molecule type" value="Genomic_DNA"/>
</dbReference>
<keyword evidence="5" id="KW-1185">Reference proteome</keyword>
<dbReference type="Proteomes" id="UP001519325">
    <property type="component" value="Unassembled WGS sequence"/>
</dbReference>
<dbReference type="PANTHER" id="PTHR42796:SF4">
    <property type="entry name" value="FUMARYLACETOACETATE HYDROLASE DOMAIN-CONTAINING PROTEIN 2A"/>
    <property type="match status" value="1"/>
</dbReference>
<dbReference type="Gene3D" id="3.90.850.10">
    <property type="entry name" value="Fumarylacetoacetase-like, C-terminal domain"/>
    <property type="match status" value="1"/>
</dbReference>
<dbReference type="InterPro" id="IPR036663">
    <property type="entry name" value="Fumarylacetoacetase_C_sf"/>
</dbReference>
<evidence type="ECO:0000313" key="5">
    <source>
        <dbReference type="Proteomes" id="UP001519325"/>
    </source>
</evidence>
<evidence type="ECO:0000259" key="3">
    <source>
        <dbReference type="Pfam" id="PF01557"/>
    </source>
</evidence>
<dbReference type="InterPro" id="IPR011234">
    <property type="entry name" value="Fumarylacetoacetase-like_C"/>
</dbReference>
<keyword evidence="2" id="KW-0479">Metal-binding</keyword>
<evidence type="ECO:0000256" key="2">
    <source>
        <dbReference type="ARBA" id="ARBA00022723"/>
    </source>
</evidence>
<comment type="caution">
    <text evidence="4">The sequence shown here is derived from an EMBL/GenBank/DDBJ whole genome shotgun (WGS) entry which is preliminary data.</text>
</comment>